<gene>
    <name evidence="1" type="ORF">MXMO3_00803</name>
</gene>
<protein>
    <recommendedName>
        <fullName evidence="3">DUF4164 family protein</fullName>
    </recommendedName>
</protein>
<accession>A0A2R4MBM5</accession>
<dbReference type="EMBL" id="CP021330">
    <property type="protein sequence ID" value="AVX03335.1"/>
    <property type="molecule type" value="Genomic_DNA"/>
</dbReference>
<keyword evidence="2" id="KW-1185">Reference proteome</keyword>
<reference evidence="1 2" key="1">
    <citation type="submission" date="2017-05" db="EMBL/GenBank/DDBJ databases">
        <title>Genome Analysis of Maritalea myrionectae HL2708#5.</title>
        <authorList>
            <consortium name="Cotde Inc.-PKNU"/>
            <person name="Jang D."/>
            <person name="Oh H.-M."/>
        </authorList>
    </citation>
    <scope>NUCLEOTIDE SEQUENCE [LARGE SCALE GENOMIC DNA]</scope>
    <source>
        <strain evidence="1 2">HL2708#5</strain>
    </source>
</reference>
<dbReference type="Pfam" id="PF13747">
    <property type="entry name" value="DUF4164"/>
    <property type="match status" value="1"/>
</dbReference>
<name>A0A2R4MBM5_9HYPH</name>
<organism evidence="1 2">
    <name type="scientific">Maritalea myrionectae</name>
    <dbReference type="NCBI Taxonomy" id="454601"/>
    <lineage>
        <taxon>Bacteria</taxon>
        <taxon>Pseudomonadati</taxon>
        <taxon>Pseudomonadota</taxon>
        <taxon>Alphaproteobacteria</taxon>
        <taxon>Hyphomicrobiales</taxon>
        <taxon>Devosiaceae</taxon>
        <taxon>Maritalea</taxon>
    </lineage>
</organism>
<proteinExistence type="predicted"/>
<evidence type="ECO:0000313" key="2">
    <source>
        <dbReference type="Proteomes" id="UP000258927"/>
    </source>
</evidence>
<sequence length="95" mass="10823">MGEQKYSIEDANRRLDTALDRLERLAHHARTKVRDASNIEHQVQNLATDRSRLASELDETRAYARTVEESAKDVSARIMRAMEKVQVALNGEDEA</sequence>
<evidence type="ECO:0008006" key="3">
    <source>
        <dbReference type="Google" id="ProtNLM"/>
    </source>
</evidence>
<dbReference type="RefSeq" id="WP_036221873.1">
    <property type="nucleotide sequence ID" value="NZ_CP021330.1"/>
</dbReference>
<dbReference type="InterPro" id="IPR025310">
    <property type="entry name" value="DUF4164"/>
</dbReference>
<dbReference type="AlphaFoldDB" id="A0A2R4MBM5"/>
<evidence type="ECO:0000313" key="1">
    <source>
        <dbReference type="EMBL" id="AVX03335.1"/>
    </source>
</evidence>
<dbReference type="Proteomes" id="UP000258927">
    <property type="component" value="Chromosome"/>
</dbReference>
<dbReference type="STRING" id="1122213.GCA_000423365_01995"/>
<dbReference type="KEGG" id="mmyr:MXMO3_00803"/>